<evidence type="ECO:0000313" key="3">
    <source>
        <dbReference type="Proteomes" id="UP000250462"/>
    </source>
</evidence>
<protein>
    <submittedName>
        <fullName evidence="2">Uncharacterized protein</fullName>
    </submittedName>
</protein>
<gene>
    <name evidence="2" type="ORF">DPM12_08545</name>
</gene>
<organism evidence="2 3">
    <name type="scientific">Phytoactinopolyspora halophila</name>
    <dbReference type="NCBI Taxonomy" id="1981511"/>
    <lineage>
        <taxon>Bacteria</taxon>
        <taxon>Bacillati</taxon>
        <taxon>Actinomycetota</taxon>
        <taxon>Actinomycetes</taxon>
        <taxon>Jiangellales</taxon>
        <taxon>Jiangellaceae</taxon>
        <taxon>Phytoactinopolyspora</taxon>
    </lineage>
</organism>
<dbReference type="AlphaFoldDB" id="A0A329QTE3"/>
<sequence>MDRIFDRILRATRGWRAEKRFQRLYTSLRSVDALSVLDPLLERVASSRLPPARVYELGRRLAFESAHREPVKVGVGLLGLFDLEDLTEQLMTLGRHEEFTLYVAVAFGNGLHDSEPAQWRLAQQVEGWGRIHLVERLANTDRPEIKDWILREGFRNSIMNEYLAHTAATTGDLAAALGGDDVDDELLAAAGDILSALIEGGPAENIDDYLDGPQATRRYVDHMATRARTIDDLLHLGDIAEFLDQDTDWDTRELRGWTSELRETLRTDCVAIIEHPGWRDMVEAGLQADDEVAFARADHAARLLGIPTLPARLSRLRSHPLEDSSWYHVPRLRRAGIATLAGQGLATCRQPPPSAIASPATVPWRQRRSPRGRARRGPTTMRHDHVAGTRSVIFNVGSPASVATSTAHHSPDTIGSSGRSTIVTSCHKIAGLSRLGGESKYPDWSVTQCECSWQAGPVLSDGAWCRNSWAVAIT</sequence>
<dbReference type="EMBL" id="QMIG01000005">
    <property type="protein sequence ID" value="RAW15684.1"/>
    <property type="molecule type" value="Genomic_DNA"/>
</dbReference>
<evidence type="ECO:0000256" key="1">
    <source>
        <dbReference type="SAM" id="MobiDB-lite"/>
    </source>
</evidence>
<dbReference type="Proteomes" id="UP000250462">
    <property type="component" value="Unassembled WGS sequence"/>
</dbReference>
<name>A0A329QTE3_9ACTN</name>
<dbReference type="RefSeq" id="WP_112257885.1">
    <property type="nucleotide sequence ID" value="NZ_QMIG01000005.1"/>
</dbReference>
<accession>A0A329QTE3</accession>
<dbReference type="OrthoDB" id="8402552at2"/>
<reference evidence="2 3" key="1">
    <citation type="submission" date="2018-06" db="EMBL/GenBank/DDBJ databases">
        <title>Phytoactinopolyspora halophila sp. nov., a novel halophilic actinomycete isolated from a saline soil in China.</title>
        <authorList>
            <person name="Tang S.-K."/>
        </authorList>
    </citation>
    <scope>NUCLEOTIDE SEQUENCE [LARGE SCALE GENOMIC DNA]</scope>
    <source>
        <strain evidence="2 3">YIM 96934</strain>
    </source>
</reference>
<feature type="compositionally biased region" description="Basic residues" evidence="1">
    <location>
        <begin position="365"/>
        <end position="376"/>
    </location>
</feature>
<feature type="region of interest" description="Disordered" evidence="1">
    <location>
        <begin position="352"/>
        <end position="382"/>
    </location>
</feature>
<evidence type="ECO:0000313" key="2">
    <source>
        <dbReference type="EMBL" id="RAW15684.1"/>
    </source>
</evidence>
<keyword evidence="3" id="KW-1185">Reference proteome</keyword>
<comment type="caution">
    <text evidence="2">The sequence shown here is derived from an EMBL/GenBank/DDBJ whole genome shotgun (WGS) entry which is preliminary data.</text>
</comment>
<proteinExistence type="predicted"/>